<feature type="compositionally biased region" description="Basic and acidic residues" evidence="1">
    <location>
        <begin position="74"/>
        <end position="88"/>
    </location>
</feature>
<evidence type="ECO:0000313" key="2">
    <source>
        <dbReference type="EMBL" id="GFR73736.1"/>
    </source>
</evidence>
<dbReference type="Proteomes" id="UP000762676">
    <property type="component" value="Unassembled WGS sequence"/>
</dbReference>
<dbReference type="AlphaFoldDB" id="A0AAV4FLB5"/>
<name>A0AAV4FLB5_9GAST</name>
<organism evidence="2 3">
    <name type="scientific">Elysia marginata</name>
    <dbReference type="NCBI Taxonomy" id="1093978"/>
    <lineage>
        <taxon>Eukaryota</taxon>
        <taxon>Metazoa</taxon>
        <taxon>Spiralia</taxon>
        <taxon>Lophotrochozoa</taxon>
        <taxon>Mollusca</taxon>
        <taxon>Gastropoda</taxon>
        <taxon>Heterobranchia</taxon>
        <taxon>Euthyneura</taxon>
        <taxon>Panpulmonata</taxon>
        <taxon>Sacoglossa</taxon>
        <taxon>Placobranchoidea</taxon>
        <taxon>Plakobranchidae</taxon>
        <taxon>Elysia</taxon>
    </lineage>
</organism>
<comment type="caution">
    <text evidence="2">The sequence shown here is derived from an EMBL/GenBank/DDBJ whole genome shotgun (WGS) entry which is preliminary data.</text>
</comment>
<dbReference type="EMBL" id="BMAT01000811">
    <property type="protein sequence ID" value="GFR73736.1"/>
    <property type="molecule type" value="Genomic_DNA"/>
</dbReference>
<proteinExistence type="predicted"/>
<evidence type="ECO:0000313" key="3">
    <source>
        <dbReference type="Proteomes" id="UP000762676"/>
    </source>
</evidence>
<keyword evidence="3" id="KW-1185">Reference proteome</keyword>
<accession>A0AAV4FLB5</accession>
<feature type="compositionally biased region" description="Polar residues" evidence="1">
    <location>
        <begin position="49"/>
        <end position="59"/>
    </location>
</feature>
<protein>
    <submittedName>
        <fullName evidence="2">Uncharacterized protein</fullName>
    </submittedName>
</protein>
<gene>
    <name evidence="2" type="ORF">ElyMa_000412600</name>
</gene>
<sequence>MCTCHKPCLRTRARNAEHQAKNAPECLPPTPLNNCNSETDKDRRVVSLAATSFSTSSPHSVEKGQEGGGGRGQELQKNRRASDLATQRECHRLFQIQPSASRDGKSPLKTPHLDLPNMLNVLHKHAWIAEMVYRRV</sequence>
<feature type="region of interest" description="Disordered" evidence="1">
    <location>
        <begin position="14"/>
        <end position="88"/>
    </location>
</feature>
<evidence type="ECO:0000256" key="1">
    <source>
        <dbReference type="SAM" id="MobiDB-lite"/>
    </source>
</evidence>
<reference evidence="2 3" key="1">
    <citation type="journal article" date="2021" name="Elife">
        <title>Chloroplast acquisition without the gene transfer in kleptoplastic sea slugs, Plakobranchus ocellatus.</title>
        <authorList>
            <person name="Maeda T."/>
            <person name="Takahashi S."/>
            <person name="Yoshida T."/>
            <person name="Shimamura S."/>
            <person name="Takaki Y."/>
            <person name="Nagai Y."/>
            <person name="Toyoda A."/>
            <person name="Suzuki Y."/>
            <person name="Arimoto A."/>
            <person name="Ishii H."/>
            <person name="Satoh N."/>
            <person name="Nishiyama T."/>
            <person name="Hasebe M."/>
            <person name="Maruyama T."/>
            <person name="Minagawa J."/>
            <person name="Obokata J."/>
            <person name="Shigenobu S."/>
        </authorList>
    </citation>
    <scope>NUCLEOTIDE SEQUENCE [LARGE SCALE GENOMIC DNA]</scope>
</reference>